<feature type="transmembrane region" description="Helical" evidence="9">
    <location>
        <begin position="128"/>
        <end position="147"/>
    </location>
</feature>
<accession>A0A5C4RUS6</accession>
<keyword evidence="12" id="KW-1185">Reference proteome</keyword>
<comment type="caution">
    <text evidence="11">The sequence shown here is derived from an EMBL/GenBank/DDBJ whole genome shotgun (WGS) entry which is preliminary data.</text>
</comment>
<keyword evidence="4 9" id="KW-0997">Cell inner membrane</keyword>
<proteinExistence type="inferred from homology"/>
<feature type="transmembrane region" description="Helical" evidence="9">
    <location>
        <begin position="49"/>
        <end position="66"/>
    </location>
</feature>
<dbReference type="InterPro" id="IPR055348">
    <property type="entry name" value="DctQ"/>
</dbReference>
<evidence type="ECO:0000256" key="1">
    <source>
        <dbReference type="ARBA" id="ARBA00004429"/>
    </source>
</evidence>
<gene>
    <name evidence="11" type="ORF">E1B00_02570</name>
</gene>
<feature type="transmembrane region" description="Helical" evidence="9">
    <location>
        <begin position="87"/>
        <end position="108"/>
    </location>
</feature>
<keyword evidence="7 9" id="KW-0472">Membrane</keyword>
<keyword evidence="6 9" id="KW-1133">Transmembrane helix</keyword>
<name>A0A5C4RUS6_9GAMM</name>
<evidence type="ECO:0000256" key="2">
    <source>
        <dbReference type="ARBA" id="ARBA00022448"/>
    </source>
</evidence>
<dbReference type="Proteomes" id="UP000305760">
    <property type="component" value="Unassembled WGS sequence"/>
</dbReference>
<dbReference type="InterPro" id="IPR007387">
    <property type="entry name" value="TRAP_DctQ"/>
</dbReference>
<feature type="domain" description="Tripartite ATP-independent periplasmic transporters DctQ component" evidence="10">
    <location>
        <begin position="25"/>
        <end position="147"/>
    </location>
</feature>
<evidence type="ECO:0000256" key="7">
    <source>
        <dbReference type="ARBA" id="ARBA00023136"/>
    </source>
</evidence>
<dbReference type="RefSeq" id="WP_139445309.1">
    <property type="nucleotide sequence ID" value="NZ_SMDR01000001.1"/>
</dbReference>
<evidence type="ECO:0000259" key="10">
    <source>
        <dbReference type="Pfam" id="PF04290"/>
    </source>
</evidence>
<dbReference type="AlphaFoldDB" id="A0A5C4RUS6"/>
<evidence type="ECO:0000313" key="12">
    <source>
        <dbReference type="Proteomes" id="UP000305760"/>
    </source>
</evidence>
<keyword evidence="2 9" id="KW-0813">Transport</keyword>
<comment type="similarity">
    <text evidence="8 9">Belongs to the TRAP transporter small permease family.</text>
</comment>
<dbReference type="OrthoDB" id="5567560at2"/>
<sequence>MLERWLQRLHRAEDALLAGLLVALLLLAVAQILLRLLFDGGLDWAEPVSRTGVLWLAMLGALGATRSHKHIAIDALPRLLRGGARRAAWSVSQLAAAGICGAMAWFGAGMIALEREAPVPFVAGVPSWVPMLVIPVGFGLMALRFVLASLVAPPADAETGEGMA</sequence>
<keyword evidence="5 9" id="KW-0812">Transmembrane</keyword>
<dbReference type="GO" id="GO:0015740">
    <property type="term" value="P:C4-dicarboxylate transport"/>
    <property type="evidence" value="ECO:0007669"/>
    <property type="project" value="TreeGrafter"/>
</dbReference>
<protein>
    <recommendedName>
        <fullName evidence="9">TRAP transporter small permease protein</fullName>
    </recommendedName>
</protein>
<evidence type="ECO:0000313" key="11">
    <source>
        <dbReference type="EMBL" id="TNJ34689.1"/>
    </source>
</evidence>
<evidence type="ECO:0000256" key="4">
    <source>
        <dbReference type="ARBA" id="ARBA00022519"/>
    </source>
</evidence>
<evidence type="ECO:0000256" key="6">
    <source>
        <dbReference type="ARBA" id="ARBA00022989"/>
    </source>
</evidence>
<evidence type="ECO:0000256" key="9">
    <source>
        <dbReference type="RuleBase" id="RU369079"/>
    </source>
</evidence>
<evidence type="ECO:0000256" key="5">
    <source>
        <dbReference type="ARBA" id="ARBA00022692"/>
    </source>
</evidence>
<dbReference type="Pfam" id="PF04290">
    <property type="entry name" value="DctQ"/>
    <property type="match status" value="1"/>
</dbReference>
<dbReference type="PANTHER" id="PTHR35011:SF2">
    <property type="entry name" value="2,3-DIKETO-L-GULONATE TRAP TRANSPORTER SMALL PERMEASE PROTEIN YIAM"/>
    <property type="match status" value="1"/>
</dbReference>
<dbReference type="EMBL" id="SMDR01000001">
    <property type="protein sequence ID" value="TNJ34689.1"/>
    <property type="molecule type" value="Genomic_DNA"/>
</dbReference>
<comment type="caution">
    <text evidence="9">Lacks conserved residue(s) required for the propagation of feature annotation.</text>
</comment>
<comment type="function">
    <text evidence="9">Part of the tripartite ATP-independent periplasmic (TRAP) transport system.</text>
</comment>
<evidence type="ECO:0000256" key="8">
    <source>
        <dbReference type="ARBA" id="ARBA00038436"/>
    </source>
</evidence>
<reference evidence="11 12" key="1">
    <citation type="submission" date="2019-03" db="EMBL/GenBank/DDBJ databases">
        <title>Arenimonas daejeonensis sp. nov., isolated from compost.</title>
        <authorList>
            <person name="Jeon C.O."/>
        </authorList>
    </citation>
    <scope>NUCLEOTIDE SEQUENCE [LARGE SCALE GENOMIC DNA]</scope>
    <source>
        <strain evidence="11 12">R29</strain>
    </source>
</reference>
<comment type="subcellular location">
    <subcellularLocation>
        <location evidence="1 9">Cell inner membrane</location>
        <topology evidence="1 9">Multi-pass membrane protein</topology>
    </subcellularLocation>
</comment>
<dbReference type="PANTHER" id="PTHR35011">
    <property type="entry name" value="2,3-DIKETO-L-GULONATE TRAP TRANSPORTER SMALL PERMEASE PROTEIN YIAM"/>
    <property type="match status" value="1"/>
</dbReference>
<keyword evidence="3" id="KW-1003">Cell membrane</keyword>
<organism evidence="11 12">
    <name type="scientific">Arenimonas terrae</name>
    <dbReference type="NCBI Taxonomy" id="2546226"/>
    <lineage>
        <taxon>Bacteria</taxon>
        <taxon>Pseudomonadati</taxon>
        <taxon>Pseudomonadota</taxon>
        <taxon>Gammaproteobacteria</taxon>
        <taxon>Lysobacterales</taxon>
        <taxon>Lysobacteraceae</taxon>
        <taxon>Arenimonas</taxon>
    </lineage>
</organism>
<evidence type="ECO:0000256" key="3">
    <source>
        <dbReference type="ARBA" id="ARBA00022475"/>
    </source>
</evidence>
<dbReference type="GO" id="GO:0005886">
    <property type="term" value="C:plasma membrane"/>
    <property type="evidence" value="ECO:0007669"/>
    <property type="project" value="UniProtKB-SubCell"/>
</dbReference>
<dbReference type="GO" id="GO:0022857">
    <property type="term" value="F:transmembrane transporter activity"/>
    <property type="evidence" value="ECO:0007669"/>
    <property type="project" value="UniProtKB-UniRule"/>
</dbReference>
<comment type="subunit">
    <text evidence="9">The complex comprises the extracytoplasmic solute receptor protein and the two transmembrane proteins.</text>
</comment>